<accession>A0A8S5REE0</accession>
<dbReference type="Pfam" id="PF13248">
    <property type="entry name" value="Zn_ribbon_3"/>
    <property type="match status" value="1"/>
</dbReference>
<feature type="domain" description="Putative zinc-ribbon" evidence="1">
    <location>
        <begin position="73"/>
        <end position="98"/>
    </location>
</feature>
<keyword evidence="2" id="KW-0240">DNA-directed RNA polymerase</keyword>
<keyword evidence="2" id="KW-0804">Transcription</keyword>
<reference evidence="2" key="1">
    <citation type="journal article" date="2021" name="Proc. Natl. Acad. Sci. U.S.A.">
        <title>A Catalog of Tens of Thousands of Viruses from Human Metagenomes Reveals Hidden Associations with Chronic Diseases.</title>
        <authorList>
            <person name="Tisza M.J."/>
            <person name="Buck C.B."/>
        </authorList>
    </citation>
    <scope>NUCLEOTIDE SEQUENCE</scope>
    <source>
        <strain evidence="2">CtyMK1</strain>
    </source>
</reference>
<evidence type="ECO:0000313" key="2">
    <source>
        <dbReference type="EMBL" id="DAE29752.1"/>
    </source>
</evidence>
<dbReference type="EMBL" id="BK059098">
    <property type="protein sequence ID" value="DAE29752.1"/>
    <property type="molecule type" value="Genomic_DNA"/>
</dbReference>
<proteinExistence type="predicted"/>
<name>A0A8S5REE0_9VIRU</name>
<evidence type="ECO:0000259" key="1">
    <source>
        <dbReference type="Pfam" id="PF13248"/>
    </source>
</evidence>
<sequence length="103" mass="11717">MRLIDADIFKKSIEKDCENINKDFTSIYRGFVKEVMKGFLKDIDEQPTVKPTHGKWIDEGGYLTTAYGSLHSYTCSECGADVIIESYDNFCPNCGAKMEDEQE</sequence>
<dbReference type="GO" id="GO:0000428">
    <property type="term" value="C:DNA-directed RNA polymerase complex"/>
    <property type="evidence" value="ECO:0007669"/>
    <property type="project" value="UniProtKB-KW"/>
</dbReference>
<dbReference type="InterPro" id="IPR059113">
    <property type="entry name" value="Znf_ribbon"/>
</dbReference>
<protein>
    <submittedName>
        <fullName evidence="2">DNA-directed RNA polymerase</fullName>
    </submittedName>
</protein>
<organism evidence="2">
    <name type="scientific">virus sp. ctyMK1</name>
    <dbReference type="NCBI Taxonomy" id="2828002"/>
    <lineage>
        <taxon>Viruses</taxon>
    </lineage>
</organism>